<name>A0A8J2LHX4_9HEXA</name>
<dbReference type="Pfam" id="PF02252">
    <property type="entry name" value="PA28_C"/>
    <property type="match status" value="1"/>
</dbReference>
<dbReference type="GO" id="GO:0005737">
    <property type="term" value="C:cytoplasm"/>
    <property type="evidence" value="ECO:0007669"/>
    <property type="project" value="TreeGrafter"/>
</dbReference>
<protein>
    <recommendedName>
        <fullName evidence="1">Proteasome activator PA28 C-terminal domain-containing protein</fullName>
    </recommendedName>
</protein>
<dbReference type="GO" id="GO:0008537">
    <property type="term" value="C:proteasome activator complex"/>
    <property type="evidence" value="ECO:0007669"/>
    <property type="project" value="InterPro"/>
</dbReference>
<dbReference type="OrthoDB" id="6591885at2759"/>
<dbReference type="InterPro" id="IPR009077">
    <property type="entry name" value="Proteasome_activ_PA28"/>
</dbReference>
<dbReference type="GO" id="GO:0005654">
    <property type="term" value="C:nucleoplasm"/>
    <property type="evidence" value="ECO:0007669"/>
    <property type="project" value="TreeGrafter"/>
</dbReference>
<comment type="caution">
    <text evidence="2">The sequence shown here is derived from an EMBL/GenBank/DDBJ whole genome shotgun (WGS) entry which is preliminary data.</text>
</comment>
<evidence type="ECO:0000259" key="1">
    <source>
        <dbReference type="Pfam" id="PF02252"/>
    </source>
</evidence>
<feature type="non-terminal residue" evidence="2">
    <location>
        <position position="1"/>
    </location>
</feature>
<gene>
    <name evidence="2" type="ORF">AFUS01_LOCUS33392</name>
</gene>
<evidence type="ECO:0000313" key="2">
    <source>
        <dbReference type="EMBL" id="CAG7823159.1"/>
    </source>
</evidence>
<dbReference type="Proteomes" id="UP000708208">
    <property type="component" value="Unassembled WGS sequence"/>
</dbReference>
<dbReference type="PANTHER" id="PTHR10660">
    <property type="entry name" value="PROTEASOME REGULATOR PA28"/>
    <property type="match status" value="1"/>
</dbReference>
<dbReference type="InterPro" id="IPR003186">
    <property type="entry name" value="PA28_C"/>
</dbReference>
<accession>A0A8J2LHX4</accession>
<feature type="domain" description="Proteasome activator PA28 C-terminal" evidence="1">
    <location>
        <begin position="1"/>
        <end position="62"/>
    </location>
</feature>
<dbReference type="GO" id="GO:0061136">
    <property type="term" value="P:regulation of proteasomal protein catabolic process"/>
    <property type="evidence" value="ECO:0007669"/>
    <property type="project" value="TreeGrafter"/>
</dbReference>
<organism evidence="2 3">
    <name type="scientific">Allacma fusca</name>
    <dbReference type="NCBI Taxonomy" id="39272"/>
    <lineage>
        <taxon>Eukaryota</taxon>
        <taxon>Metazoa</taxon>
        <taxon>Ecdysozoa</taxon>
        <taxon>Arthropoda</taxon>
        <taxon>Hexapoda</taxon>
        <taxon>Collembola</taxon>
        <taxon>Symphypleona</taxon>
        <taxon>Sminthuridae</taxon>
        <taxon>Allacma</taxon>
    </lineage>
</organism>
<sequence>VRKILKHPLVEDYKNLLEQLDEVHLIRLQRCCQGLYRNYMIAYDLIMKNIEKVTKPRTENDDSLM</sequence>
<dbReference type="AlphaFoldDB" id="A0A8J2LHX4"/>
<dbReference type="GO" id="GO:0061133">
    <property type="term" value="F:endopeptidase activator activity"/>
    <property type="evidence" value="ECO:0007669"/>
    <property type="project" value="TreeGrafter"/>
</dbReference>
<dbReference type="EMBL" id="CAJVCH010528607">
    <property type="protein sequence ID" value="CAG7823159.1"/>
    <property type="molecule type" value="Genomic_DNA"/>
</dbReference>
<reference evidence="2" key="1">
    <citation type="submission" date="2021-06" db="EMBL/GenBank/DDBJ databases">
        <authorList>
            <person name="Hodson N. C."/>
            <person name="Mongue J. A."/>
            <person name="Jaron S. K."/>
        </authorList>
    </citation>
    <scope>NUCLEOTIDE SEQUENCE</scope>
</reference>
<proteinExistence type="predicted"/>
<dbReference type="PANTHER" id="PTHR10660:SF2">
    <property type="entry name" value="LD45860P"/>
    <property type="match status" value="1"/>
</dbReference>
<evidence type="ECO:0000313" key="3">
    <source>
        <dbReference type="Proteomes" id="UP000708208"/>
    </source>
</evidence>
<dbReference type="GO" id="GO:2000045">
    <property type="term" value="P:regulation of G1/S transition of mitotic cell cycle"/>
    <property type="evidence" value="ECO:0007669"/>
    <property type="project" value="TreeGrafter"/>
</dbReference>
<keyword evidence="3" id="KW-1185">Reference proteome</keyword>